<feature type="compositionally biased region" description="Basic and acidic residues" evidence="1">
    <location>
        <begin position="42"/>
        <end position="74"/>
    </location>
</feature>
<dbReference type="AlphaFoldDB" id="A0AA39NI28"/>
<feature type="region of interest" description="Disordered" evidence="1">
    <location>
        <begin position="142"/>
        <end position="186"/>
    </location>
</feature>
<name>A0AA39NI28_ARMTA</name>
<evidence type="ECO:0000313" key="3">
    <source>
        <dbReference type="Proteomes" id="UP001175211"/>
    </source>
</evidence>
<keyword evidence="3" id="KW-1185">Reference proteome</keyword>
<dbReference type="GeneID" id="85360158"/>
<feature type="compositionally biased region" description="Polar residues" evidence="1">
    <location>
        <begin position="103"/>
        <end position="118"/>
    </location>
</feature>
<feature type="region of interest" description="Disordered" evidence="1">
    <location>
        <begin position="1"/>
        <end position="26"/>
    </location>
</feature>
<organism evidence="2 3">
    <name type="scientific">Armillaria tabescens</name>
    <name type="common">Ringless honey mushroom</name>
    <name type="synonym">Agaricus tabescens</name>
    <dbReference type="NCBI Taxonomy" id="1929756"/>
    <lineage>
        <taxon>Eukaryota</taxon>
        <taxon>Fungi</taxon>
        <taxon>Dikarya</taxon>
        <taxon>Basidiomycota</taxon>
        <taxon>Agaricomycotina</taxon>
        <taxon>Agaricomycetes</taxon>
        <taxon>Agaricomycetidae</taxon>
        <taxon>Agaricales</taxon>
        <taxon>Marasmiineae</taxon>
        <taxon>Physalacriaceae</taxon>
        <taxon>Desarmillaria</taxon>
    </lineage>
</organism>
<accession>A0AA39NI28</accession>
<dbReference type="Proteomes" id="UP001175211">
    <property type="component" value="Unassembled WGS sequence"/>
</dbReference>
<evidence type="ECO:0000313" key="2">
    <source>
        <dbReference type="EMBL" id="KAK0466036.1"/>
    </source>
</evidence>
<comment type="caution">
    <text evidence="2">The sequence shown here is derived from an EMBL/GenBank/DDBJ whole genome shotgun (WGS) entry which is preliminary data.</text>
</comment>
<dbReference type="EMBL" id="JAUEPS010000004">
    <property type="protein sequence ID" value="KAK0466036.1"/>
    <property type="molecule type" value="Genomic_DNA"/>
</dbReference>
<feature type="compositionally biased region" description="Basic and acidic residues" evidence="1">
    <location>
        <begin position="152"/>
        <end position="161"/>
    </location>
</feature>
<feature type="region of interest" description="Disordered" evidence="1">
    <location>
        <begin position="102"/>
        <end position="129"/>
    </location>
</feature>
<feature type="region of interest" description="Disordered" evidence="1">
    <location>
        <begin position="38"/>
        <end position="87"/>
    </location>
</feature>
<reference evidence="2" key="1">
    <citation type="submission" date="2023-06" db="EMBL/GenBank/DDBJ databases">
        <authorList>
            <consortium name="Lawrence Berkeley National Laboratory"/>
            <person name="Ahrendt S."/>
            <person name="Sahu N."/>
            <person name="Indic B."/>
            <person name="Wong-Bajracharya J."/>
            <person name="Merenyi Z."/>
            <person name="Ke H.-M."/>
            <person name="Monk M."/>
            <person name="Kocsube S."/>
            <person name="Drula E."/>
            <person name="Lipzen A."/>
            <person name="Balint B."/>
            <person name="Henrissat B."/>
            <person name="Andreopoulos B."/>
            <person name="Martin F.M."/>
            <person name="Harder C.B."/>
            <person name="Rigling D."/>
            <person name="Ford K.L."/>
            <person name="Foster G.D."/>
            <person name="Pangilinan J."/>
            <person name="Papanicolaou A."/>
            <person name="Barry K."/>
            <person name="LaButti K."/>
            <person name="Viragh M."/>
            <person name="Koriabine M."/>
            <person name="Yan M."/>
            <person name="Riley R."/>
            <person name="Champramary S."/>
            <person name="Plett K.L."/>
            <person name="Tsai I.J."/>
            <person name="Slot J."/>
            <person name="Sipos G."/>
            <person name="Plett J."/>
            <person name="Nagy L.G."/>
            <person name="Grigoriev I.V."/>
        </authorList>
    </citation>
    <scope>NUCLEOTIDE SEQUENCE</scope>
    <source>
        <strain evidence="2">CCBAS 213</strain>
    </source>
</reference>
<proteinExistence type="predicted"/>
<gene>
    <name evidence="2" type="ORF">EV420DRAFT_1636617</name>
</gene>
<protein>
    <submittedName>
        <fullName evidence="2">Uncharacterized protein</fullName>
    </submittedName>
</protein>
<sequence>MARDNKCNPDPSKWKIKPKPNPNVGQYKLSKSMIRTMLNDPNRPEDLADTTRVEEVKDKPTGKRPGEARDEADSSTRGPADPVLNCFKAEGRPPALLKFGVQGITTATNGSKPQSQASRKPGKPIDEQTEVVWNADAAAKQHSQCAAASKQVDPHEIKKNSDQMLPQGPFQPGNQLPPQALPPRPITIEEVPDEEDDYSYLHSKEACAEAMARAQIMEGPRHTGTKCPQAYHPHQDRPEWICRGLRNARTLEEQKDILRSWVHPSKRREVVTETIWRLREEEGENTTRTSLGLDELEELRAPPQYI</sequence>
<feature type="compositionally biased region" description="Low complexity" evidence="1">
    <location>
        <begin position="142"/>
        <end position="151"/>
    </location>
</feature>
<evidence type="ECO:0000256" key="1">
    <source>
        <dbReference type="SAM" id="MobiDB-lite"/>
    </source>
</evidence>
<dbReference type="RefSeq" id="XP_060336863.1">
    <property type="nucleotide sequence ID" value="XM_060476610.1"/>
</dbReference>